<evidence type="ECO:0000313" key="4">
    <source>
        <dbReference type="Proteomes" id="UP000001514"/>
    </source>
</evidence>
<dbReference type="InterPro" id="IPR058913">
    <property type="entry name" value="Integrase_dom_put"/>
</dbReference>
<dbReference type="HOGENOM" id="CLU_1449988_0_0_1"/>
<evidence type="ECO:0000259" key="2">
    <source>
        <dbReference type="Pfam" id="PF24764"/>
    </source>
</evidence>
<dbReference type="Pfam" id="PF24764">
    <property type="entry name" value="rva_4"/>
    <property type="match status" value="1"/>
</dbReference>
<proteinExistence type="predicted"/>
<dbReference type="AlphaFoldDB" id="D8TDN0"/>
<keyword evidence="4" id="KW-1185">Reference proteome</keyword>
<name>D8TDN0_SELML</name>
<organism evidence="4">
    <name type="scientific">Selaginella moellendorffii</name>
    <name type="common">Spikemoss</name>
    <dbReference type="NCBI Taxonomy" id="88036"/>
    <lineage>
        <taxon>Eukaryota</taxon>
        <taxon>Viridiplantae</taxon>
        <taxon>Streptophyta</taxon>
        <taxon>Embryophyta</taxon>
        <taxon>Tracheophyta</taxon>
        <taxon>Lycopodiopsida</taxon>
        <taxon>Selaginellales</taxon>
        <taxon>Selaginellaceae</taxon>
        <taxon>Selaginella</taxon>
    </lineage>
</organism>
<dbReference type="Gramene" id="EFJ05244">
    <property type="protein sequence ID" value="EFJ05244"/>
    <property type="gene ID" value="SELMODRAFT_431746"/>
</dbReference>
<dbReference type="KEGG" id="smo:SELMODRAFT_431746"/>
<protein>
    <recommendedName>
        <fullName evidence="2">Integrase core domain-containing protein</fullName>
    </recommendedName>
</protein>
<feature type="compositionally biased region" description="Polar residues" evidence="1">
    <location>
        <begin position="27"/>
        <end position="42"/>
    </location>
</feature>
<dbReference type="InParanoid" id="D8TDN0"/>
<evidence type="ECO:0000256" key="1">
    <source>
        <dbReference type="SAM" id="MobiDB-lite"/>
    </source>
</evidence>
<dbReference type="Proteomes" id="UP000001514">
    <property type="component" value="Unassembled WGS sequence"/>
</dbReference>
<feature type="domain" description="Integrase core" evidence="2">
    <location>
        <begin position="102"/>
        <end position="159"/>
    </location>
</feature>
<dbReference type="EMBL" id="GL377732">
    <property type="protein sequence ID" value="EFJ05244.1"/>
    <property type="molecule type" value="Genomic_DNA"/>
</dbReference>
<accession>D8TDN0</accession>
<evidence type="ECO:0000313" key="3">
    <source>
        <dbReference type="EMBL" id="EFJ05244.1"/>
    </source>
</evidence>
<sequence length="187" mass="19964">MVTSHSRRQAGRVHSAIAVELPPPLSSTVSHPSLPQVSTPLSSLARGPGSRHNHCGVTSLGSLLCRAVKGFLALGISSLTAQQAVRQRCAASAQTKVIDRKLYNVSAPICMWHIDSWCKLASWNLWVHAIINGYSHYAVAAVLCTNMQGDTVYDIYTSAKLPGLTHFDIGTNGIEPCGECLLSKASA</sequence>
<reference evidence="3 4" key="1">
    <citation type="journal article" date="2011" name="Science">
        <title>The Selaginella genome identifies genetic changes associated with the evolution of vascular plants.</title>
        <authorList>
            <person name="Banks J.A."/>
            <person name="Nishiyama T."/>
            <person name="Hasebe M."/>
            <person name="Bowman J.L."/>
            <person name="Gribskov M."/>
            <person name="dePamphilis C."/>
            <person name="Albert V.A."/>
            <person name="Aono N."/>
            <person name="Aoyama T."/>
            <person name="Ambrose B.A."/>
            <person name="Ashton N.W."/>
            <person name="Axtell M.J."/>
            <person name="Barker E."/>
            <person name="Barker M.S."/>
            <person name="Bennetzen J.L."/>
            <person name="Bonawitz N.D."/>
            <person name="Chapple C."/>
            <person name="Cheng C."/>
            <person name="Correa L.G."/>
            <person name="Dacre M."/>
            <person name="DeBarry J."/>
            <person name="Dreyer I."/>
            <person name="Elias M."/>
            <person name="Engstrom E.M."/>
            <person name="Estelle M."/>
            <person name="Feng L."/>
            <person name="Finet C."/>
            <person name="Floyd S.K."/>
            <person name="Frommer W.B."/>
            <person name="Fujita T."/>
            <person name="Gramzow L."/>
            <person name="Gutensohn M."/>
            <person name="Harholt J."/>
            <person name="Hattori M."/>
            <person name="Heyl A."/>
            <person name="Hirai T."/>
            <person name="Hiwatashi Y."/>
            <person name="Ishikawa M."/>
            <person name="Iwata M."/>
            <person name="Karol K.G."/>
            <person name="Koehler B."/>
            <person name="Kolukisaoglu U."/>
            <person name="Kubo M."/>
            <person name="Kurata T."/>
            <person name="Lalonde S."/>
            <person name="Li K."/>
            <person name="Li Y."/>
            <person name="Litt A."/>
            <person name="Lyons E."/>
            <person name="Manning G."/>
            <person name="Maruyama T."/>
            <person name="Michael T.P."/>
            <person name="Mikami K."/>
            <person name="Miyazaki S."/>
            <person name="Morinaga S."/>
            <person name="Murata T."/>
            <person name="Mueller-Roeber B."/>
            <person name="Nelson D.R."/>
            <person name="Obara M."/>
            <person name="Oguri Y."/>
            <person name="Olmstead R.G."/>
            <person name="Onodera N."/>
            <person name="Petersen B.L."/>
            <person name="Pils B."/>
            <person name="Prigge M."/>
            <person name="Rensing S.A."/>
            <person name="Riano-Pachon D.M."/>
            <person name="Roberts A.W."/>
            <person name="Sato Y."/>
            <person name="Scheller H.V."/>
            <person name="Schulz B."/>
            <person name="Schulz C."/>
            <person name="Shakirov E.V."/>
            <person name="Shibagaki N."/>
            <person name="Shinohara N."/>
            <person name="Shippen D.E."/>
            <person name="Soerensen I."/>
            <person name="Sotooka R."/>
            <person name="Sugimoto N."/>
            <person name="Sugita M."/>
            <person name="Sumikawa N."/>
            <person name="Tanurdzic M."/>
            <person name="Theissen G."/>
            <person name="Ulvskov P."/>
            <person name="Wakazuki S."/>
            <person name="Weng J.K."/>
            <person name="Willats W.W."/>
            <person name="Wipf D."/>
            <person name="Wolf P.G."/>
            <person name="Yang L."/>
            <person name="Zimmer A.D."/>
            <person name="Zhu Q."/>
            <person name="Mitros T."/>
            <person name="Hellsten U."/>
            <person name="Loque D."/>
            <person name="Otillar R."/>
            <person name="Salamov A."/>
            <person name="Schmutz J."/>
            <person name="Shapiro H."/>
            <person name="Lindquist E."/>
            <person name="Lucas S."/>
            <person name="Rokhsar D."/>
            <person name="Grigoriev I.V."/>
        </authorList>
    </citation>
    <scope>NUCLEOTIDE SEQUENCE [LARGE SCALE GENOMIC DNA]</scope>
</reference>
<feature type="region of interest" description="Disordered" evidence="1">
    <location>
        <begin position="27"/>
        <end position="47"/>
    </location>
</feature>
<gene>
    <name evidence="3" type="ORF">SELMODRAFT_431746</name>
</gene>